<dbReference type="InterPro" id="IPR012902">
    <property type="entry name" value="N_methyl_site"/>
</dbReference>
<dbReference type="InterPro" id="IPR045584">
    <property type="entry name" value="Pilin-like"/>
</dbReference>
<dbReference type="Pfam" id="PF07963">
    <property type="entry name" value="N_methyl"/>
    <property type="match status" value="1"/>
</dbReference>
<evidence type="ECO:0000256" key="1">
    <source>
        <dbReference type="ARBA" id="ARBA00004377"/>
    </source>
</evidence>
<dbReference type="Pfam" id="PF12019">
    <property type="entry name" value="GspH"/>
    <property type="match status" value="1"/>
</dbReference>
<dbReference type="InterPro" id="IPR022346">
    <property type="entry name" value="T2SS_GspH"/>
</dbReference>
<accession>A0A679ISN2</accession>
<evidence type="ECO:0000259" key="12">
    <source>
        <dbReference type="Pfam" id="PF12019"/>
    </source>
</evidence>
<proteinExistence type="inferred from homology"/>
<evidence type="ECO:0000313" key="13">
    <source>
        <dbReference type="EMBL" id="CAA2099695.1"/>
    </source>
</evidence>
<keyword evidence="7 11" id="KW-1133">Transmembrane helix</keyword>
<evidence type="ECO:0000256" key="5">
    <source>
        <dbReference type="ARBA" id="ARBA00022519"/>
    </source>
</evidence>
<dbReference type="PROSITE" id="PS00409">
    <property type="entry name" value="PROKAR_NTER_METHYL"/>
    <property type="match status" value="1"/>
</dbReference>
<evidence type="ECO:0000256" key="7">
    <source>
        <dbReference type="ARBA" id="ARBA00022989"/>
    </source>
</evidence>
<evidence type="ECO:0000256" key="8">
    <source>
        <dbReference type="ARBA" id="ARBA00023136"/>
    </source>
</evidence>
<dbReference type="GO" id="GO:0005886">
    <property type="term" value="C:plasma membrane"/>
    <property type="evidence" value="ECO:0007669"/>
    <property type="project" value="UniProtKB-SubCell"/>
</dbReference>
<gene>
    <name evidence="13" type="ORF">VVAX_00367</name>
</gene>
<name>A0A679ISN2_VARPD</name>
<feature type="transmembrane region" description="Helical" evidence="11">
    <location>
        <begin position="21"/>
        <end position="46"/>
    </location>
</feature>
<reference evidence="13" key="1">
    <citation type="submission" date="2019-12" db="EMBL/GenBank/DDBJ databases">
        <authorList>
            <person name="Cremers G."/>
        </authorList>
    </citation>
    <scope>NUCLEOTIDE SEQUENCE</scope>
    <source>
        <strain evidence="13">Vvax</strain>
    </source>
</reference>
<dbReference type="GO" id="GO:0015628">
    <property type="term" value="P:protein secretion by the type II secretion system"/>
    <property type="evidence" value="ECO:0007669"/>
    <property type="project" value="InterPro"/>
</dbReference>
<dbReference type="GO" id="GO:0015627">
    <property type="term" value="C:type II protein secretion system complex"/>
    <property type="evidence" value="ECO:0007669"/>
    <property type="project" value="InterPro"/>
</dbReference>
<evidence type="ECO:0000256" key="3">
    <source>
        <dbReference type="ARBA" id="ARBA00022475"/>
    </source>
</evidence>
<dbReference type="Gene3D" id="3.55.40.10">
    <property type="entry name" value="minor pseudopilin epsh domain"/>
    <property type="match status" value="1"/>
</dbReference>
<evidence type="ECO:0000256" key="6">
    <source>
        <dbReference type="ARBA" id="ARBA00022692"/>
    </source>
</evidence>
<comment type="subcellular location">
    <subcellularLocation>
        <location evidence="1">Cell inner membrane</location>
        <topology evidence="1">Single-pass membrane protein</topology>
    </subcellularLocation>
</comment>
<evidence type="ECO:0000256" key="9">
    <source>
        <dbReference type="ARBA" id="ARBA00025772"/>
    </source>
</evidence>
<feature type="domain" description="General secretion pathway GspH" evidence="12">
    <location>
        <begin position="54"/>
        <end position="193"/>
    </location>
</feature>
<keyword evidence="4" id="KW-0488">Methylation</keyword>
<keyword evidence="3" id="KW-1003">Cell membrane</keyword>
<dbReference type="RefSeq" id="WP_339088132.1">
    <property type="nucleotide sequence ID" value="NZ_LR743507.1"/>
</dbReference>
<evidence type="ECO:0000256" key="10">
    <source>
        <dbReference type="ARBA" id="ARBA00030775"/>
    </source>
</evidence>
<dbReference type="SUPFAM" id="SSF54523">
    <property type="entry name" value="Pili subunits"/>
    <property type="match status" value="1"/>
</dbReference>
<keyword evidence="6 11" id="KW-0812">Transmembrane</keyword>
<organism evidence="13">
    <name type="scientific">Variovorax paradoxus</name>
    <dbReference type="NCBI Taxonomy" id="34073"/>
    <lineage>
        <taxon>Bacteria</taxon>
        <taxon>Pseudomonadati</taxon>
        <taxon>Pseudomonadota</taxon>
        <taxon>Betaproteobacteria</taxon>
        <taxon>Burkholderiales</taxon>
        <taxon>Comamonadaceae</taxon>
        <taxon>Variovorax</taxon>
    </lineage>
</organism>
<sequence>MLADERQHMLRRRKKPAGFTLIEVVVTMTVLALILAVVLPSAGTWLDNTRIRNAADSLQTGLQTARSEAIRRNESVSFWLVSLEKPNVLDNDCALSGTSGSWVVSVTSPAGGCANSPSNTTAPRLVTARPIGDSGGLVSINALQSDGSAGTTVTFNGFGRVTNSSDAIRQIDVGGPNSNIEYRKLRLEISSSGAVRMCDPQLPSSAEDPRKC</sequence>
<keyword evidence="8 11" id="KW-0472">Membrane</keyword>
<evidence type="ECO:0000256" key="11">
    <source>
        <dbReference type="SAM" id="Phobius"/>
    </source>
</evidence>
<evidence type="ECO:0000256" key="2">
    <source>
        <dbReference type="ARBA" id="ARBA00021549"/>
    </source>
</evidence>
<comment type="similarity">
    <text evidence="9">Belongs to the GSP H family.</text>
</comment>
<dbReference type="EMBL" id="LR743507">
    <property type="protein sequence ID" value="CAA2099695.1"/>
    <property type="molecule type" value="Genomic_DNA"/>
</dbReference>
<protein>
    <recommendedName>
        <fullName evidence="2">Type II secretion system protein H</fullName>
    </recommendedName>
    <alternativeName>
        <fullName evidence="10">General secretion pathway protein H</fullName>
    </alternativeName>
</protein>
<dbReference type="AlphaFoldDB" id="A0A679ISN2"/>
<evidence type="ECO:0000256" key="4">
    <source>
        <dbReference type="ARBA" id="ARBA00022481"/>
    </source>
</evidence>
<keyword evidence="5" id="KW-0997">Cell inner membrane</keyword>
<dbReference type="NCBIfam" id="TIGR02532">
    <property type="entry name" value="IV_pilin_GFxxxE"/>
    <property type="match status" value="1"/>
</dbReference>